<evidence type="ECO:0000256" key="1">
    <source>
        <dbReference type="SAM" id="MobiDB-lite"/>
    </source>
</evidence>
<proteinExistence type="predicted"/>
<evidence type="ECO:0000313" key="3">
    <source>
        <dbReference type="Proteomes" id="UP000297245"/>
    </source>
</evidence>
<protein>
    <submittedName>
        <fullName evidence="2">Uncharacterized protein</fullName>
    </submittedName>
</protein>
<organism evidence="2 3">
    <name type="scientific">Dendrothele bispora (strain CBS 962.96)</name>
    <dbReference type="NCBI Taxonomy" id="1314807"/>
    <lineage>
        <taxon>Eukaryota</taxon>
        <taxon>Fungi</taxon>
        <taxon>Dikarya</taxon>
        <taxon>Basidiomycota</taxon>
        <taxon>Agaricomycotina</taxon>
        <taxon>Agaricomycetes</taxon>
        <taxon>Agaricomycetidae</taxon>
        <taxon>Agaricales</taxon>
        <taxon>Agaricales incertae sedis</taxon>
        <taxon>Dendrothele</taxon>
    </lineage>
</organism>
<reference evidence="2 3" key="1">
    <citation type="journal article" date="2019" name="Nat. Ecol. Evol.">
        <title>Megaphylogeny resolves global patterns of mushroom evolution.</title>
        <authorList>
            <person name="Varga T."/>
            <person name="Krizsan K."/>
            <person name="Foldi C."/>
            <person name="Dima B."/>
            <person name="Sanchez-Garcia M."/>
            <person name="Sanchez-Ramirez S."/>
            <person name="Szollosi G.J."/>
            <person name="Szarkandi J.G."/>
            <person name="Papp V."/>
            <person name="Albert L."/>
            <person name="Andreopoulos W."/>
            <person name="Angelini C."/>
            <person name="Antonin V."/>
            <person name="Barry K.W."/>
            <person name="Bougher N.L."/>
            <person name="Buchanan P."/>
            <person name="Buyck B."/>
            <person name="Bense V."/>
            <person name="Catcheside P."/>
            <person name="Chovatia M."/>
            <person name="Cooper J."/>
            <person name="Damon W."/>
            <person name="Desjardin D."/>
            <person name="Finy P."/>
            <person name="Geml J."/>
            <person name="Haridas S."/>
            <person name="Hughes K."/>
            <person name="Justo A."/>
            <person name="Karasinski D."/>
            <person name="Kautmanova I."/>
            <person name="Kiss B."/>
            <person name="Kocsube S."/>
            <person name="Kotiranta H."/>
            <person name="LaButti K.M."/>
            <person name="Lechner B.E."/>
            <person name="Liimatainen K."/>
            <person name="Lipzen A."/>
            <person name="Lukacs Z."/>
            <person name="Mihaltcheva S."/>
            <person name="Morgado L.N."/>
            <person name="Niskanen T."/>
            <person name="Noordeloos M.E."/>
            <person name="Ohm R.A."/>
            <person name="Ortiz-Santana B."/>
            <person name="Ovrebo C."/>
            <person name="Racz N."/>
            <person name="Riley R."/>
            <person name="Savchenko A."/>
            <person name="Shiryaev A."/>
            <person name="Soop K."/>
            <person name="Spirin V."/>
            <person name="Szebenyi C."/>
            <person name="Tomsovsky M."/>
            <person name="Tulloss R.E."/>
            <person name="Uehling J."/>
            <person name="Grigoriev I.V."/>
            <person name="Vagvolgyi C."/>
            <person name="Papp T."/>
            <person name="Martin F.M."/>
            <person name="Miettinen O."/>
            <person name="Hibbett D.S."/>
            <person name="Nagy L.G."/>
        </authorList>
    </citation>
    <scope>NUCLEOTIDE SEQUENCE [LARGE SCALE GENOMIC DNA]</scope>
    <source>
        <strain evidence="2 3">CBS 962.96</strain>
    </source>
</reference>
<feature type="region of interest" description="Disordered" evidence="1">
    <location>
        <begin position="114"/>
        <end position="133"/>
    </location>
</feature>
<accession>A0A4S8M529</accession>
<evidence type="ECO:0000313" key="2">
    <source>
        <dbReference type="EMBL" id="THU97081.1"/>
    </source>
</evidence>
<name>A0A4S8M529_DENBC</name>
<sequence length="389" mass="42683">MVTWASSIWHVTIHTINGQKCVFYVMGDTPPVTPTLPSVPYFSPPPPSPIFDEIPPTFGPPPTSATTSSWSAGPPILAATASMTDIISCTVPTCNQGANKQCTDFRTELLTQALPSSQPTPTPYPSTQPEAYSSTQLTSYPFTQLGTNPYPSTQLETNPYPSTQPTSMLSSQALSSTALSSTACQPRFCMHLAAEAAEERCELETKWQTVCKELDNAKGTTEQLNSTVVLFAWVEEAEPMPVEVQGIVVNTKFVITAEILHWVGIEELDFHYYHYGASKFSAVRAPYTLKLNHKRHFKWDGSLALILHSRTVKKCEGLDKLLMYQPPSIPMTLLAQPEAIQKHRQDLLQELAALDISSTSTQNKGRTTLQPTTIHTSGKLQIADSGKLP</sequence>
<gene>
    <name evidence="2" type="ORF">K435DRAFT_857983</name>
</gene>
<dbReference type="Proteomes" id="UP000297245">
    <property type="component" value="Unassembled WGS sequence"/>
</dbReference>
<keyword evidence="3" id="KW-1185">Reference proteome</keyword>
<dbReference type="OrthoDB" id="10658469at2759"/>
<dbReference type="AlphaFoldDB" id="A0A4S8M529"/>
<dbReference type="EMBL" id="ML179163">
    <property type="protein sequence ID" value="THU97081.1"/>
    <property type="molecule type" value="Genomic_DNA"/>
</dbReference>